<dbReference type="OrthoDB" id="8300214at2759"/>
<proteinExistence type="predicted"/>
<dbReference type="GO" id="GO:0008757">
    <property type="term" value="F:S-adenosylmethionine-dependent methyltransferase activity"/>
    <property type="evidence" value="ECO:0007669"/>
    <property type="project" value="InterPro"/>
</dbReference>
<organism evidence="2 3">
    <name type="scientific">Kingdonia uniflora</name>
    <dbReference type="NCBI Taxonomy" id="39325"/>
    <lineage>
        <taxon>Eukaryota</taxon>
        <taxon>Viridiplantae</taxon>
        <taxon>Streptophyta</taxon>
        <taxon>Embryophyta</taxon>
        <taxon>Tracheophyta</taxon>
        <taxon>Spermatophyta</taxon>
        <taxon>Magnoliopsida</taxon>
        <taxon>Ranunculales</taxon>
        <taxon>Circaeasteraceae</taxon>
        <taxon>Kingdonia</taxon>
    </lineage>
</organism>
<keyword evidence="3" id="KW-1185">Reference proteome</keyword>
<dbReference type="InterPro" id="IPR013216">
    <property type="entry name" value="Methyltransf_11"/>
</dbReference>
<name>A0A7J7M7N8_9MAGN</name>
<comment type="caution">
    <text evidence="2">The sequence shown here is derived from an EMBL/GenBank/DDBJ whole genome shotgun (WGS) entry which is preliminary data.</text>
</comment>
<evidence type="ECO:0000259" key="1">
    <source>
        <dbReference type="Pfam" id="PF08241"/>
    </source>
</evidence>
<dbReference type="PANTHER" id="PTHR43591:SF81">
    <property type="entry name" value="MAGNESIUM PROTOPORPHYRIN IX METHYLTRANSFERASE, CHLOROPLASTIC-RELATED"/>
    <property type="match status" value="1"/>
</dbReference>
<dbReference type="Gene3D" id="3.40.50.150">
    <property type="entry name" value="Vaccinia Virus protein VP39"/>
    <property type="match status" value="1"/>
</dbReference>
<evidence type="ECO:0000313" key="3">
    <source>
        <dbReference type="Proteomes" id="UP000541444"/>
    </source>
</evidence>
<feature type="domain" description="Methyltransferase type 11" evidence="1">
    <location>
        <begin position="76"/>
        <end position="128"/>
    </location>
</feature>
<dbReference type="PANTHER" id="PTHR43591">
    <property type="entry name" value="METHYLTRANSFERASE"/>
    <property type="match status" value="1"/>
</dbReference>
<protein>
    <recommendedName>
        <fullName evidence="1">Methyltransferase type 11 domain-containing protein</fullName>
    </recommendedName>
</protein>
<dbReference type="EMBL" id="JACGCM010001725">
    <property type="protein sequence ID" value="KAF6150907.1"/>
    <property type="molecule type" value="Genomic_DNA"/>
</dbReference>
<reference evidence="2 3" key="1">
    <citation type="journal article" date="2020" name="IScience">
        <title>Genome Sequencing of the Endangered Kingdonia uniflora (Circaeasteraceae, Ranunculales) Reveals Potential Mechanisms of Evolutionary Specialization.</title>
        <authorList>
            <person name="Sun Y."/>
            <person name="Deng T."/>
            <person name="Zhang A."/>
            <person name="Moore M.J."/>
            <person name="Landis J.B."/>
            <person name="Lin N."/>
            <person name="Zhang H."/>
            <person name="Zhang X."/>
            <person name="Huang J."/>
            <person name="Zhang X."/>
            <person name="Sun H."/>
            <person name="Wang H."/>
        </authorList>
    </citation>
    <scope>NUCLEOTIDE SEQUENCE [LARGE SCALE GENOMIC DNA]</scope>
    <source>
        <strain evidence="2">TB1705</strain>
        <tissue evidence="2">Leaf</tissue>
    </source>
</reference>
<dbReference type="Proteomes" id="UP000541444">
    <property type="component" value="Unassembled WGS sequence"/>
</dbReference>
<gene>
    <name evidence="2" type="ORF">GIB67_000073</name>
</gene>
<dbReference type="InterPro" id="IPR029063">
    <property type="entry name" value="SAM-dependent_MTases_sf"/>
</dbReference>
<dbReference type="Pfam" id="PF08241">
    <property type="entry name" value="Methyltransf_11"/>
    <property type="match status" value="1"/>
</dbReference>
<sequence>MRTYKDYVKNPKRIEGCIVNRYVLDEAILYCMEYIPYGRKGTHKRGQPEFMDDDVDKEQPLDKGHVINLETLKYEQVMFQVADALQLPFSGGQFGTVWSLECGDHLPDKTKFVSELVRVAAPGGTIILATSCLGELTLNEESLKPQERELLQSLCESMYLLEWISYAHYVDLFMSYTMKVRKQLYIQGNSIPHANLAALDKLIAARHELAQVIFFTKNVIIQDHILFLFILVL</sequence>
<dbReference type="AlphaFoldDB" id="A0A7J7M7N8"/>
<accession>A0A7J7M7N8</accession>
<evidence type="ECO:0000313" key="2">
    <source>
        <dbReference type="EMBL" id="KAF6150907.1"/>
    </source>
</evidence>
<dbReference type="SUPFAM" id="SSF53335">
    <property type="entry name" value="S-adenosyl-L-methionine-dependent methyltransferases"/>
    <property type="match status" value="1"/>
</dbReference>